<name>S4GXX1_9BIFI</name>
<sequence length="54" mass="6621">MLEIARLDRANDTPRSRRKISNLYRAWRNHVVRLYWISAFFNTNSLHFKREGRS</sequence>
<protein>
    <submittedName>
        <fullName evidence="1">Uncharacterized protein</fullName>
    </submittedName>
</protein>
<dbReference type="EMBL" id="ATJO01000053">
    <property type="protein sequence ID" value="EPI50791.1"/>
    <property type="molecule type" value="Genomic_DNA"/>
</dbReference>
<reference evidence="1 2" key="1">
    <citation type="submission" date="2013-06" db="EMBL/GenBank/DDBJ databases">
        <authorList>
            <person name="Weinstock G."/>
            <person name="Sodergren E."/>
            <person name="Lobos E.A."/>
            <person name="Fulton L."/>
            <person name="Fulton R."/>
            <person name="Courtney L."/>
            <person name="Fronick C."/>
            <person name="O'Laughlin M."/>
            <person name="Godfrey J."/>
            <person name="Wilson R.M."/>
            <person name="Miner T."/>
            <person name="Farmer C."/>
            <person name="Delehaunty K."/>
            <person name="Cordes M."/>
            <person name="Minx P."/>
            <person name="Tomlinson C."/>
            <person name="Chen J."/>
            <person name="Wollam A."/>
            <person name="Pepin K.H."/>
            <person name="Bhonagiri V."/>
            <person name="Zhang X."/>
            <person name="Warren W."/>
            <person name="Mitreva M."/>
            <person name="Mardis E.R."/>
            <person name="Wilson R.K."/>
        </authorList>
    </citation>
    <scope>NUCLEOTIDE SEQUENCE [LARGE SCALE GENOMIC DNA]</scope>
    <source>
        <strain evidence="1 2">JCP7719</strain>
    </source>
</reference>
<dbReference type="Proteomes" id="UP000014601">
    <property type="component" value="Unassembled WGS sequence"/>
</dbReference>
<dbReference type="AlphaFoldDB" id="S4GXX1"/>
<comment type="caution">
    <text evidence="1">The sequence shown here is derived from an EMBL/GenBank/DDBJ whole genome shotgun (WGS) entry which is preliminary data.</text>
</comment>
<evidence type="ECO:0000313" key="2">
    <source>
        <dbReference type="Proteomes" id="UP000014601"/>
    </source>
</evidence>
<evidence type="ECO:0000313" key="1">
    <source>
        <dbReference type="EMBL" id="EPI50791.1"/>
    </source>
</evidence>
<proteinExistence type="predicted"/>
<accession>S4GXX1</accession>
<organism evidence="1 2">
    <name type="scientific">Gardnerella pickettii JCP7719</name>
    <dbReference type="NCBI Taxonomy" id="1261061"/>
    <lineage>
        <taxon>Bacteria</taxon>
        <taxon>Bacillati</taxon>
        <taxon>Actinomycetota</taxon>
        <taxon>Actinomycetes</taxon>
        <taxon>Bifidobacteriales</taxon>
        <taxon>Bifidobacteriaceae</taxon>
        <taxon>Gardnerella</taxon>
        <taxon>Gardnerella pickettii</taxon>
    </lineage>
</organism>
<gene>
    <name evidence="1" type="ORF">HMPREF1576_00677</name>
</gene>
<dbReference type="HOGENOM" id="CLU_3043789_0_0_11"/>